<dbReference type="InterPro" id="IPR013107">
    <property type="entry name" value="Acyl-CoA_DH_C"/>
</dbReference>
<proteinExistence type="predicted"/>
<evidence type="ECO:0000313" key="6">
    <source>
        <dbReference type="EMBL" id="SHJ05729.1"/>
    </source>
</evidence>
<feature type="domain" description="Acyl-CoA dehydrogenase C-terminal" evidence="5">
    <location>
        <begin position="258"/>
        <end position="371"/>
    </location>
</feature>
<dbReference type="Pfam" id="PF08028">
    <property type="entry name" value="Acyl-CoA_dh_2"/>
    <property type="match status" value="1"/>
</dbReference>
<dbReference type="CDD" id="cd00567">
    <property type="entry name" value="ACAD"/>
    <property type="match status" value="1"/>
</dbReference>
<dbReference type="SUPFAM" id="SSF56645">
    <property type="entry name" value="Acyl-CoA dehydrogenase NM domain-like"/>
    <property type="match status" value="1"/>
</dbReference>
<dbReference type="InterPro" id="IPR006091">
    <property type="entry name" value="Acyl-CoA_Oxase/DH_mid-dom"/>
</dbReference>
<dbReference type="InterPro" id="IPR013786">
    <property type="entry name" value="AcylCoA_DH/ox_N"/>
</dbReference>
<dbReference type="InterPro" id="IPR046373">
    <property type="entry name" value="Acyl-CoA_Oxase/DH_mid-dom_sf"/>
</dbReference>
<evidence type="ECO:0000256" key="2">
    <source>
        <dbReference type="ARBA" id="ARBA00023002"/>
    </source>
</evidence>
<evidence type="ECO:0000256" key="1">
    <source>
        <dbReference type="ARBA" id="ARBA00022630"/>
    </source>
</evidence>
<feature type="domain" description="Acyl-CoA oxidase/dehydrogenase middle" evidence="3">
    <location>
        <begin position="130"/>
        <end position="220"/>
    </location>
</feature>
<dbReference type="Gene3D" id="2.40.110.10">
    <property type="entry name" value="Butyryl-CoA Dehydrogenase, subunit A, domain 2"/>
    <property type="match status" value="1"/>
</dbReference>
<dbReference type="Gene3D" id="1.20.140.10">
    <property type="entry name" value="Butyryl-CoA Dehydrogenase, subunit A, domain 3"/>
    <property type="match status" value="1"/>
</dbReference>
<gene>
    <name evidence="6" type="ORF">SAMN02745911_1542</name>
</gene>
<keyword evidence="1" id="KW-0285">Flavoprotein</keyword>
<evidence type="ECO:0000259" key="3">
    <source>
        <dbReference type="Pfam" id="PF02770"/>
    </source>
</evidence>
<evidence type="ECO:0000259" key="4">
    <source>
        <dbReference type="Pfam" id="PF02771"/>
    </source>
</evidence>
<evidence type="ECO:0000259" key="5">
    <source>
        <dbReference type="Pfam" id="PF08028"/>
    </source>
</evidence>
<evidence type="ECO:0000313" key="7">
    <source>
        <dbReference type="Proteomes" id="UP000184290"/>
    </source>
</evidence>
<accession>A0ABY1IEK8</accession>
<reference evidence="6 7" key="1">
    <citation type="submission" date="2016-11" db="EMBL/GenBank/DDBJ databases">
        <authorList>
            <person name="Varghese N."/>
            <person name="Submissions S."/>
        </authorList>
    </citation>
    <scope>NUCLEOTIDE SEQUENCE [LARGE SCALE GENOMIC DNA]</scope>
    <source>
        <strain evidence="6 7">DSM 21988</strain>
    </source>
</reference>
<dbReference type="InterPro" id="IPR036250">
    <property type="entry name" value="AcylCo_DH-like_C"/>
</dbReference>
<dbReference type="EMBL" id="FQZC01000002">
    <property type="protein sequence ID" value="SHJ05729.1"/>
    <property type="molecule type" value="Genomic_DNA"/>
</dbReference>
<dbReference type="InterPro" id="IPR052547">
    <property type="entry name" value="Mito_Isobutyryl-CoADH"/>
</dbReference>
<organism evidence="6 7">
    <name type="scientific">Aureimonas altamirensis DSM 21988</name>
    <dbReference type="NCBI Taxonomy" id="1121026"/>
    <lineage>
        <taxon>Bacteria</taxon>
        <taxon>Pseudomonadati</taxon>
        <taxon>Pseudomonadota</taxon>
        <taxon>Alphaproteobacteria</taxon>
        <taxon>Hyphomicrobiales</taxon>
        <taxon>Aurantimonadaceae</taxon>
        <taxon>Aureimonas</taxon>
    </lineage>
</organism>
<protein>
    <submittedName>
        <fullName evidence="6">Acyl-CoA dehydrogenase</fullName>
    </submittedName>
</protein>
<dbReference type="Pfam" id="PF02770">
    <property type="entry name" value="Acyl-CoA_dh_M"/>
    <property type="match status" value="1"/>
</dbReference>
<dbReference type="InterPro" id="IPR037069">
    <property type="entry name" value="AcylCoA_DH/ox_N_sf"/>
</dbReference>
<dbReference type="Pfam" id="PF02771">
    <property type="entry name" value="Acyl-CoA_dh_N"/>
    <property type="match status" value="1"/>
</dbReference>
<dbReference type="PANTHER" id="PTHR43831:SF1">
    <property type="entry name" value="ISOBUTYRYL-COA DEHYDROGENASE, MITOCHONDRIAL"/>
    <property type="match status" value="1"/>
</dbReference>
<dbReference type="SUPFAM" id="SSF47203">
    <property type="entry name" value="Acyl-CoA dehydrogenase C-terminal domain-like"/>
    <property type="match status" value="1"/>
</dbReference>
<dbReference type="RefSeq" id="WP_060605045.1">
    <property type="nucleotide sequence ID" value="NZ_FQZC01000002.1"/>
</dbReference>
<dbReference type="PIRSF" id="PIRSF016578">
    <property type="entry name" value="HsaA"/>
    <property type="match status" value="1"/>
</dbReference>
<feature type="domain" description="Acyl-CoA dehydrogenase/oxidase N-terminal" evidence="4">
    <location>
        <begin position="27"/>
        <end position="94"/>
    </location>
</feature>
<dbReference type="InterPro" id="IPR009100">
    <property type="entry name" value="AcylCoA_DH/oxidase_NM_dom_sf"/>
</dbReference>
<keyword evidence="7" id="KW-1185">Reference proteome</keyword>
<name>A0ABY1IEK8_9HYPH</name>
<comment type="caution">
    <text evidence="6">The sequence shown here is derived from an EMBL/GenBank/DDBJ whole genome shotgun (WGS) entry which is preliminary data.</text>
</comment>
<dbReference type="PANTHER" id="PTHR43831">
    <property type="entry name" value="ISOBUTYRYL-COA DEHYDROGENASE"/>
    <property type="match status" value="1"/>
</dbReference>
<sequence length="393" mass="41679">MPETLSLFRPAPAGNPVETALSLARAFARTAALHDRTAELPVANFKALRQAGLMGLTAPGPLGGRGAGLAEAAAVIGAIAGGEPSTALILFMHYTNLAAIPRGRWDPALVDEVVGSGATQGALINSLRVEPELGSPARGGLPLTTARATGSGWEISGHKIYSTGSTALGWMLVWAKTDEAVPRVGRFVVPAGSPGTHIKQSWNALGMRATASHDVIFDKVTVPARYAADLRTPDQWKGKEPIEAAWHGTLLAAVYDAIARSARDWLVTFLNERKPASLGAPLATLPRFQEAVGEIEKRLLVNRSLIERTGRDVDNGLAPPAEDSALLKVIVTENAIAVVEQCVKLSSNHGINRDNPLERHFRDVLCGRIHTPQDDSALAASGRQALSRWSAEP</sequence>
<dbReference type="Gene3D" id="1.10.540.10">
    <property type="entry name" value="Acyl-CoA dehydrogenase/oxidase, N-terminal domain"/>
    <property type="match status" value="1"/>
</dbReference>
<keyword evidence="2" id="KW-0560">Oxidoreductase</keyword>
<dbReference type="Proteomes" id="UP000184290">
    <property type="component" value="Unassembled WGS sequence"/>
</dbReference>